<reference evidence="1 2" key="1">
    <citation type="submission" date="2018-09" db="EMBL/GenBank/DDBJ databases">
        <title>YIM 75507 draft genome.</title>
        <authorList>
            <person name="Tang S."/>
            <person name="Feng Y."/>
        </authorList>
    </citation>
    <scope>NUCLEOTIDE SEQUENCE [LARGE SCALE GENOMIC DNA]</scope>
    <source>
        <strain evidence="1 2">YIM 75507</strain>
    </source>
</reference>
<dbReference type="Proteomes" id="UP000265768">
    <property type="component" value="Unassembled WGS sequence"/>
</dbReference>
<dbReference type="EMBL" id="QZEY01000027">
    <property type="protein sequence ID" value="RJL21126.1"/>
    <property type="molecule type" value="Genomic_DNA"/>
</dbReference>
<organism evidence="1 2">
    <name type="scientific">Bailinhaonella thermotolerans</name>
    <dbReference type="NCBI Taxonomy" id="1070861"/>
    <lineage>
        <taxon>Bacteria</taxon>
        <taxon>Bacillati</taxon>
        <taxon>Actinomycetota</taxon>
        <taxon>Actinomycetes</taxon>
        <taxon>Streptosporangiales</taxon>
        <taxon>Streptosporangiaceae</taxon>
        <taxon>Bailinhaonella</taxon>
    </lineage>
</organism>
<protein>
    <submittedName>
        <fullName evidence="1">Uncharacterized protein</fullName>
    </submittedName>
</protein>
<name>A0A3A4A800_9ACTN</name>
<comment type="caution">
    <text evidence="1">The sequence shown here is derived from an EMBL/GenBank/DDBJ whole genome shotgun (WGS) entry which is preliminary data.</text>
</comment>
<gene>
    <name evidence="1" type="ORF">D5H75_38065</name>
</gene>
<evidence type="ECO:0000313" key="2">
    <source>
        <dbReference type="Proteomes" id="UP000265768"/>
    </source>
</evidence>
<accession>A0A3A4A800</accession>
<evidence type="ECO:0000313" key="1">
    <source>
        <dbReference type="EMBL" id="RJL21126.1"/>
    </source>
</evidence>
<proteinExistence type="predicted"/>
<dbReference type="AlphaFoldDB" id="A0A3A4A800"/>
<sequence>MAREHERSGDTRTDIINRAVQVYEEVEEARRQGKIIYLYDPETGARERLIIGTLPPDESTT</sequence>
<dbReference type="OrthoDB" id="3638073at2"/>
<keyword evidence="2" id="KW-1185">Reference proteome</keyword>